<dbReference type="Pfam" id="PF01590">
    <property type="entry name" value="GAF"/>
    <property type="match status" value="1"/>
</dbReference>
<feature type="compositionally biased region" description="Pro residues" evidence="1">
    <location>
        <begin position="1"/>
        <end position="11"/>
    </location>
</feature>
<keyword evidence="2" id="KW-0812">Transmembrane</keyword>
<dbReference type="SUPFAM" id="SSF55781">
    <property type="entry name" value="GAF domain-like"/>
    <property type="match status" value="1"/>
</dbReference>
<reference evidence="6" key="1">
    <citation type="submission" date="2016-10" db="EMBL/GenBank/DDBJ databases">
        <authorList>
            <person name="Varghese N."/>
            <person name="Submissions S."/>
        </authorList>
    </citation>
    <scope>NUCLEOTIDE SEQUENCE [LARGE SCALE GENOMIC DNA]</scope>
    <source>
        <strain evidence="6">DSM 17101</strain>
    </source>
</reference>
<evidence type="ECO:0000259" key="3">
    <source>
        <dbReference type="Pfam" id="PF01590"/>
    </source>
</evidence>
<feature type="domain" description="GAF" evidence="3">
    <location>
        <begin position="215"/>
        <end position="320"/>
    </location>
</feature>
<feature type="transmembrane region" description="Helical" evidence="2">
    <location>
        <begin position="92"/>
        <end position="116"/>
    </location>
</feature>
<name>A0A1H0UEB3_9BURK</name>
<proteinExistence type="predicted"/>
<evidence type="ECO:0000313" key="6">
    <source>
        <dbReference type="Proteomes" id="UP000199317"/>
    </source>
</evidence>
<evidence type="ECO:0000313" key="5">
    <source>
        <dbReference type="EMBL" id="SDP64471.1"/>
    </source>
</evidence>
<keyword evidence="6" id="KW-1185">Reference proteome</keyword>
<dbReference type="InterPro" id="IPR029016">
    <property type="entry name" value="GAF-like_dom_sf"/>
</dbReference>
<protein>
    <submittedName>
        <fullName evidence="5">GAF domain-containing protein</fullName>
    </submittedName>
</protein>
<gene>
    <name evidence="5" type="ORF">SAMN04489708_11966</name>
</gene>
<organism evidence="5 6">
    <name type="scientific">Paracidovorax cattleyae</name>
    <dbReference type="NCBI Taxonomy" id="80868"/>
    <lineage>
        <taxon>Bacteria</taxon>
        <taxon>Pseudomonadati</taxon>
        <taxon>Pseudomonadota</taxon>
        <taxon>Betaproteobacteria</taxon>
        <taxon>Burkholderiales</taxon>
        <taxon>Comamonadaceae</taxon>
        <taxon>Paracidovorax</taxon>
    </lineage>
</organism>
<keyword evidence="2" id="KW-0472">Membrane</keyword>
<feature type="region of interest" description="Disordered" evidence="1">
    <location>
        <begin position="1"/>
        <end position="33"/>
    </location>
</feature>
<dbReference type="EMBL" id="FNJL01000019">
    <property type="protein sequence ID" value="SDP64471.1"/>
    <property type="molecule type" value="Genomic_DNA"/>
</dbReference>
<dbReference type="Proteomes" id="UP000199317">
    <property type="component" value="Unassembled WGS sequence"/>
</dbReference>
<evidence type="ECO:0000259" key="4">
    <source>
        <dbReference type="Pfam" id="PF16963"/>
    </source>
</evidence>
<evidence type="ECO:0000256" key="2">
    <source>
        <dbReference type="SAM" id="Phobius"/>
    </source>
</evidence>
<sequence length="472" mass="51966">MPPEKSPPPPPGRRRAVGAAPAGAVPASGRTGLRPLPQQLLGKLAATDTRPAIMLLETLLLPGLAIALGLLVHPQDPIWSDGDFPWAWLAPVIVALRYGPLAGLGGAVVLLAGWLLTNLGHYDRFPQLFFLGGLILVLIVGEFSSLWQARTRRAENVQLYLDQRLEHLVRQYYLLRLSHDRLEQELIGRPMSMRDALSTLQSVDVDAPEDAAQGAQTLLRLLAQYCQLESAALHAATEDRVEAEPVARIGSGSEPLDTHDPLVLQALETRKLCHISQLLTHKQQTRYLAVAPLLDLGGEIYGLLVIEDMPFFSLQDENLQTINLLLGYYTDGLAMQTLARPIVERIPDCPADFAFEARRLSHMRDTTSVPSIIVALEFLPRAVERGLPAQIERLKRELDESWLITGPGRQVLAMLMPLGDLATAEGYIKRLENWSQQKGGQPLAESGIFPHVVPLEGEPLAVLEQLHRIAHA</sequence>
<feature type="transmembrane region" description="Helical" evidence="2">
    <location>
        <begin position="52"/>
        <end position="72"/>
    </location>
</feature>
<feature type="domain" description="PelD GGDEF" evidence="4">
    <location>
        <begin position="347"/>
        <end position="459"/>
    </location>
</feature>
<dbReference type="AlphaFoldDB" id="A0A1H0UEB3"/>
<feature type="transmembrane region" description="Helical" evidence="2">
    <location>
        <begin position="128"/>
        <end position="147"/>
    </location>
</feature>
<dbReference type="Pfam" id="PF16963">
    <property type="entry name" value="PelD_GGDEF"/>
    <property type="match status" value="1"/>
</dbReference>
<evidence type="ECO:0000256" key="1">
    <source>
        <dbReference type="SAM" id="MobiDB-lite"/>
    </source>
</evidence>
<dbReference type="Gene3D" id="3.30.70.2880">
    <property type="match status" value="1"/>
</dbReference>
<dbReference type="OrthoDB" id="5442761at2"/>
<dbReference type="InterPro" id="IPR031583">
    <property type="entry name" value="PelD_GGDEF"/>
</dbReference>
<accession>A0A1H0UEB3</accession>
<dbReference type="Gene3D" id="3.30.450.40">
    <property type="match status" value="1"/>
</dbReference>
<keyword evidence="2" id="KW-1133">Transmembrane helix</keyword>
<dbReference type="InterPro" id="IPR038367">
    <property type="entry name" value="PelD_GGDEF_sf"/>
</dbReference>
<dbReference type="InterPro" id="IPR003018">
    <property type="entry name" value="GAF"/>
</dbReference>
<feature type="compositionally biased region" description="Low complexity" evidence="1">
    <location>
        <begin position="17"/>
        <end position="30"/>
    </location>
</feature>
<dbReference type="RefSeq" id="WP_092835960.1">
    <property type="nucleotide sequence ID" value="NZ_FNJL01000019.1"/>
</dbReference>